<accession>A0AAD7T3W5</accession>
<keyword evidence="2" id="KW-1185">Reference proteome</keyword>
<sequence length="108" mass="12266">MLHFRHMRLRKVNIIRCERGPDSLFLLVMRAAAAVSLFPDRQRASGRHESLISRSGFHLLTFKAGTQPIRVHCGGGRMMVPTRNQRVPKPSTGRLPWPEFRSRCGGTC</sequence>
<dbReference type="Proteomes" id="UP001221898">
    <property type="component" value="Unassembled WGS sequence"/>
</dbReference>
<proteinExistence type="predicted"/>
<gene>
    <name evidence="1" type="ORF">AAFF_G00093130</name>
</gene>
<comment type="caution">
    <text evidence="1">The sequence shown here is derived from an EMBL/GenBank/DDBJ whole genome shotgun (WGS) entry which is preliminary data.</text>
</comment>
<name>A0AAD7T3W5_9TELE</name>
<dbReference type="EMBL" id="JAINUG010000016">
    <property type="protein sequence ID" value="KAJ8413317.1"/>
    <property type="molecule type" value="Genomic_DNA"/>
</dbReference>
<organism evidence="1 2">
    <name type="scientific">Aldrovandia affinis</name>
    <dbReference type="NCBI Taxonomy" id="143900"/>
    <lineage>
        <taxon>Eukaryota</taxon>
        <taxon>Metazoa</taxon>
        <taxon>Chordata</taxon>
        <taxon>Craniata</taxon>
        <taxon>Vertebrata</taxon>
        <taxon>Euteleostomi</taxon>
        <taxon>Actinopterygii</taxon>
        <taxon>Neopterygii</taxon>
        <taxon>Teleostei</taxon>
        <taxon>Notacanthiformes</taxon>
        <taxon>Halosauridae</taxon>
        <taxon>Aldrovandia</taxon>
    </lineage>
</organism>
<evidence type="ECO:0000313" key="1">
    <source>
        <dbReference type="EMBL" id="KAJ8413317.1"/>
    </source>
</evidence>
<reference evidence="1" key="1">
    <citation type="journal article" date="2023" name="Science">
        <title>Genome structures resolve the early diversification of teleost fishes.</title>
        <authorList>
            <person name="Parey E."/>
            <person name="Louis A."/>
            <person name="Montfort J."/>
            <person name="Bouchez O."/>
            <person name="Roques C."/>
            <person name="Iampietro C."/>
            <person name="Lluch J."/>
            <person name="Castinel A."/>
            <person name="Donnadieu C."/>
            <person name="Desvignes T."/>
            <person name="Floi Bucao C."/>
            <person name="Jouanno E."/>
            <person name="Wen M."/>
            <person name="Mejri S."/>
            <person name="Dirks R."/>
            <person name="Jansen H."/>
            <person name="Henkel C."/>
            <person name="Chen W.J."/>
            <person name="Zahm M."/>
            <person name="Cabau C."/>
            <person name="Klopp C."/>
            <person name="Thompson A.W."/>
            <person name="Robinson-Rechavi M."/>
            <person name="Braasch I."/>
            <person name="Lecointre G."/>
            <person name="Bobe J."/>
            <person name="Postlethwait J.H."/>
            <person name="Berthelot C."/>
            <person name="Roest Crollius H."/>
            <person name="Guiguen Y."/>
        </authorList>
    </citation>
    <scope>NUCLEOTIDE SEQUENCE</scope>
    <source>
        <strain evidence="1">NC1722</strain>
    </source>
</reference>
<protein>
    <submittedName>
        <fullName evidence="1">Uncharacterized protein</fullName>
    </submittedName>
</protein>
<evidence type="ECO:0000313" key="2">
    <source>
        <dbReference type="Proteomes" id="UP001221898"/>
    </source>
</evidence>
<dbReference type="AlphaFoldDB" id="A0AAD7T3W5"/>